<dbReference type="RefSeq" id="WP_067037988.1">
    <property type="nucleotide sequence ID" value="NZ_FLRA01000023.1"/>
</dbReference>
<sequence length="185" mass="21618">MTHFAQLSQHTQTKLMTLARPLDANKGDLLLSSEAPWTCVYWLSEGVVRMYYLDQDGQEHNKRFFLAGDLFWPVTHSLRTKAVGFSIETLSPVLGQYWLFDEFKPAFKDNLEWLSFNQIWMERLLEAKLSRERDWLQLTAIARYRQLLVDQPTLIDQVPAHHLASYLGITPVTLSRLKKTHNLNK</sequence>
<evidence type="ECO:0008006" key="5">
    <source>
        <dbReference type="Google" id="ProtNLM"/>
    </source>
</evidence>
<dbReference type="AlphaFoldDB" id="A0A1C3JUW4"/>
<reference evidence="2 3" key="2">
    <citation type="submission" date="2016-06" db="EMBL/GenBank/DDBJ databases">
        <authorList>
            <person name="Rodrigo-Torres L."/>
            <person name="Arahal D.R."/>
        </authorList>
    </citation>
    <scope>NUCLEOTIDE SEQUENCE [LARGE SCALE GENOMIC DNA]</scope>
    <source>
        <strain evidence="2 3">CECT 5116</strain>
    </source>
</reference>
<proteinExistence type="predicted"/>
<dbReference type="EMBL" id="FLRB01000013">
    <property type="protein sequence ID" value="SBT21814.1"/>
    <property type="molecule type" value="Genomic_DNA"/>
</dbReference>
<protein>
    <recommendedName>
        <fullName evidence="5">Cyclic nucleotide-binding domain protein</fullName>
    </recommendedName>
</protein>
<evidence type="ECO:0000313" key="4">
    <source>
        <dbReference type="Proteomes" id="UP000092871"/>
    </source>
</evidence>
<name>A0A1C3JUW4_9GAMM</name>
<dbReference type="Proteomes" id="UP000092840">
    <property type="component" value="Unassembled WGS sequence"/>
</dbReference>
<accession>A0A1C3JUW4</accession>
<dbReference type="OrthoDB" id="9798104at2"/>
<dbReference type="Gene3D" id="2.60.120.10">
    <property type="entry name" value="Jelly Rolls"/>
    <property type="match status" value="1"/>
</dbReference>
<evidence type="ECO:0000313" key="2">
    <source>
        <dbReference type="EMBL" id="SBT21814.1"/>
    </source>
</evidence>
<evidence type="ECO:0000313" key="1">
    <source>
        <dbReference type="EMBL" id="SBT18859.1"/>
    </source>
</evidence>
<reference evidence="1 4" key="1">
    <citation type="submission" date="2016-06" db="EMBL/GenBank/DDBJ databases">
        <authorList>
            <person name="Kjaerup R.B."/>
            <person name="Dalgaard T.S."/>
            <person name="Juul-Madsen H.R."/>
        </authorList>
    </citation>
    <scope>NUCLEOTIDE SEQUENCE [LARGE SCALE GENOMIC DNA]</scope>
    <source>
        <strain evidence="1 4">CECT 5115</strain>
    </source>
</reference>
<dbReference type="SUPFAM" id="SSF51206">
    <property type="entry name" value="cAMP-binding domain-like"/>
    <property type="match status" value="1"/>
</dbReference>
<dbReference type="EMBL" id="FLRA01000023">
    <property type="protein sequence ID" value="SBT18859.1"/>
    <property type="molecule type" value="Genomic_DNA"/>
</dbReference>
<dbReference type="InterPro" id="IPR018490">
    <property type="entry name" value="cNMP-bd_dom_sf"/>
</dbReference>
<gene>
    <name evidence="1" type="ORF">MGA5115_03020</name>
    <name evidence="2" type="ORF">MGA5116_02424</name>
</gene>
<evidence type="ECO:0000313" key="3">
    <source>
        <dbReference type="Proteomes" id="UP000092840"/>
    </source>
</evidence>
<dbReference type="InterPro" id="IPR014710">
    <property type="entry name" value="RmlC-like_jellyroll"/>
</dbReference>
<dbReference type="Proteomes" id="UP000092871">
    <property type="component" value="Unassembled WGS sequence"/>
</dbReference>
<keyword evidence="3" id="KW-1185">Reference proteome</keyword>
<organism evidence="1 4">
    <name type="scientific">Marinomonas gallaica</name>
    <dbReference type="NCBI Taxonomy" id="1806667"/>
    <lineage>
        <taxon>Bacteria</taxon>
        <taxon>Pseudomonadati</taxon>
        <taxon>Pseudomonadota</taxon>
        <taxon>Gammaproteobacteria</taxon>
        <taxon>Oceanospirillales</taxon>
        <taxon>Oceanospirillaceae</taxon>
        <taxon>Marinomonas</taxon>
    </lineage>
</organism>